<evidence type="ECO:0000313" key="10">
    <source>
        <dbReference type="EMBL" id="MCP2367758.1"/>
    </source>
</evidence>
<proteinExistence type="inferred from homology"/>
<reference evidence="10" key="3">
    <citation type="submission" date="2022-06" db="EMBL/GenBank/DDBJ databases">
        <title>Genomic Encyclopedia of Type Strains, Phase III (KMG-III): the genomes of soil and plant-associated and newly described type strains.</title>
        <authorList>
            <person name="Whitman W."/>
        </authorList>
    </citation>
    <scope>NUCLEOTIDE SEQUENCE</scope>
    <source>
        <strain evidence="10">CPCC 202695</strain>
    </source>
</reference>
<dbReference type="Gene3D" id="2.30.30.60">
    <property type="match status" value="1"/>
</dbReference>
<dbReference type="FunFam" id="2.30.30.60:FF:000001">
    <property type="entry name" value="MscS Mechanosensitive ion channel"/>
    <property type="match status" value="1"/>
</dbReference>
<evidence type="ECO:0000256" key="4">
    <source>
        <dbReference type="ARBA" id="ARBA00022692"/>
    </source>
</evidence>
<gene>
    <name evidence="10" type="ORF">BCL57_001917</name>
    <name evidence="11" type="ORF">SAMN04489721_0951</name>
</gene>
<evidence type="ECO:0000256" key="2">
    <source>
        <dbReference type="ARBA" id="ARBA00008017"/>
    </source>
</evidence>
<dbReference type="Proteomes" id="UP000199482">
    <property type="component" value="Chromosome I"/>
</dbReference>
<dbReference type="RefSeq" id="WP_092669690.1">
    <property type="nucleotide sequence ID" value="NZ_BMDN01000003.1"/>
</dbReference>
<dbReference type="EMBL" id="SODL02000003">
    <property type="protein sequence ID" value="MCP2367758.1"/>
    <property type="molecule type" value="Genomic_DNA"/>
</dbReference>
<protein>
    <submittedName>
        <fullName evidence="11">Small conductance mechanosensitive channel</fullName>
    </submittedName>
</protein>
<dbReference type="InterPro" id="IPR045276">
    <property type="entry name" value="YbiO_bact"/>
</dbReference>
<dbReference type="SUPFAM" id="SSF82689">
    <property type="entry name" value="Mechanosensitive channel protein MscS (YggB), C-terminal domain"/>
    <property type="match status" value="1"/>
</dbReference>
<dbReference type="GO" id="GO:0005886">
    <property type="term" value="C:plasma membrane"/>
    <property type="evidence" value="ECO:0007669"/>
    <property type="project" value="UniProtKB-SubCell"/>
</dbReference>
<evidence type="ECO:0000256" key="1">
    <source>
        <dbReference type="ARBA" id="ARBA00004651"/>
    </source>
</evidence>
<feature type="transmembrane region" description="Helical" evidence="8">
    <location>
        <begin position="100"/>
        <end position="119"/>
    </location>
</feature>
<dbReference type="OrthoDB" id="4638917at2"/>
<accession>A0A1H1QDH7</accession>
<evidence type="ECO:0000259" key="9">
    <source>
        <dbReference type="Pfam" id="PF00924"/>
    </source>
</evidence>
<dbReference type="EMBL" id="LT629755">
    <property type="protein sequence ID" value="SDS21337.1"/>
    <property type="molecule type" value="Genomic_DNA"/>
</dbReference>
<dbReference type="STRING" id="589382.SAMN04489721_0951"/>
<evidence type="ECO:0000313" key="12">
    <source>
        <dbReference type="Proteomes" id="UP000199482"/>
    </source>
</evidence>
<dbReference type="Pfam" id="PF00924">
    <property type="entry name" value="MS_channel_2nd"/>
    <property type="match status" value="1"/>
</dbReference>
<evidence type="ECO:0000256" key="7">
    <source>
        <dbReference type="SAM" id="MobiDB-lite"/>
    </source>
</evidence>
<keyword evidence="5 8" id="KW-1133">Transmembrane helix</keyword>
<feature type="transmembrane region" description="Helical" evidence="8">
    <location>
        <begin position="26"/>
        <end position="50"/>
    </location>
</feature>
<dbReference type="GO" id="GO:0008381">
    <property type="term" value="F:mechanosensitive monoatomic ion channel activity"/>
    <property type="evidence" value="ECO:0007669"/>
    <property type="project" value="InterPro"/>
</dbReference>
<keyword evidence="4 8" id="KW-0812">Transmembrane</keyword>
<dbReference type="InterPro" id="IPR023408">
    <property type="entry name" value="MscS_beta-dom_sf"/>
</dbReference>
<dbReference type="InterPro" id="IPR006685">
    <property type="entry name" value="MscS_channel_2nd"/>
</dbReference>
<dbReference type="SUPFAM" id="SSF50182">
    <property type="entry name" value="Sm-like ribonucleoproteins"/>
    <property type="match status" value="1"/>
</dbReference>
<comment type="subcellular location">
    <subcellularLocation>
        <location evidence="1">Cell membrane</location>
        <topology evidence="1">Multi-pass membrane protein</topology>
    </subcellularLocation>
</comment>
<dbReference type="InterPro" id="IPR011066">
    <property type="entry name" value="MscS_channel_C_sf"/>
</dbReference>
<comment type="similarity">
    <text evidence="2">Belongs to the MscS (TC 1.A.23) family.</text>
</comment>
<dbReference type="InterPro" id="IPR010920">
    <property type="entry name" value="LSM_dom_sf"/>
</dbReference>
<reference evidence="11" key="1">
    <citation type="submission" date="2016-10" db="EMBL/GenBank/DDBJ databases">
        <authorList>
            <person name="de Groot N.N."/>
        </authorList>
    </citation>
    <scope>NUCLEOTIDE SEQUENCE [LARGE SCALE GENOMIC DNA]</scope>
    <source>
        <strain evidence="11">CPCC 202695</strain>
    </source>
</reference>
<keyword evidence="6 8" id="KW-0472">Membrane</keyword>
<organism evidence="11 12">
    <name type="scientific">Agromyces flavus</name>
    <dbReference type="NCBI Taxonomy" id="589382"/>
    <lineage>
        <taxon>Bacteria</taxon>
        <taxon>Bacillati</taxon>
        <taxon>Actinomycetota</taxon>
        <taxon>Actinomycetes</taxon>
        <taxon>Micrococcales</taxon>
        <taxon>Microbacteriaceae</taxon>
        <taxon>Agromyces</taxon>
    </lineage>
</organism>
<keyword evidence="13" id="KW-1185">Reference proteome</keyword>
<evidence type="ECO:0000256" key="5">
    <source>
        <dbReference type="ARBA" id="ARBA00022989"/>
    </source>
</evidence>
<dbReference type="Gene3D" id="3.30.70.100">
    <property type="match status" value="1"/>
</dbReference>
<evidence type="ECO:0000256" key="8">
    <source>
        <dbReference type="SAM" id="Phobius"/>
    </source>
</evidence>
<feature type="region of interest" description="Disordered" evidence="7">
    <location>
        <begin position="317"/>
        <end position="395"/>
    </location>
</feature>
<dbReference type="PANTHER" id="PTHR30460:SF0">
    <property type="entry name" value="MODERATE CONDUCTANCE MECHANOSENSITIVE CHANNEL YBIO"/>
    <property type="match status" value="1"/>
</dbReference>
<dbReference type="PANTHER" id="PTHR30460">
    <property type="entry name" value="MODERATE CONDUCTANCE MECHANOSENSITIVE CHANNEL YBIO"/>
    <property type="match status" value="1"/>
</dbReference>
<evidence type="ECO:0000313" key="11">
    <source>
        <dbReference type="EMBL" id="SDS21337.1"/>
    </source>
</evidence>
<feature type="domain" description="Mechanosensitive ion channel MscS" evidence="9">
    <location>
        <begin position="143"/>
        <end position="207"/>
    </location>
</feature>
<feature type="compositionally biased region" description="Low complexity" evidence="7">
    <location>
        <begin position="347"/>
        <end position="371"/>
    </location>
</feature>
<dbReference type="Gene3D" id="1.10.287.1260">
    <property type="match status" value="1"/>
</dbReference>
<name>A0A1H1QDH7_9MICO</name>
<evidence type="ECO:0000256" key="6">
    <source>
        <dbReference type="ARBA" id="ARBA00023136"/>
    </source>
</evidence>
<reference evidence="12" key="2">
    <citation type="submission" date="2016-10" db="EMBL/GenBank/DDBJ databases">
        <authorList>
            <person name="Varghese N."/>
            <person name="Submissions S."/>
        </authorList>
    </citation>
    <scope>NUCLEOTIDE SEQUENCE [LARGE SCALE GENOMIC DNA]</scope>
    <source>
        <strain evidence="12">CPCC 202695</strain>
    </source>
</reference>
<dbReference type="AlphaFoldDB" id="A0A1H1QDH7"/>
<dbReference type="Proteomes" id="UP000893823">
    <property type="component" value="Unassembled WGS sequence"/>
</dbReference>
<sequence length="395" mass="42429">MRPFEEPAPEPIDISSQLDAFWATPWGAILSNVIQVALIVLIALIIRWLLHFVIRRTVNRIVTGVKRKQDVTDTQALAASPLAAVRVVQRTRTLGSVLKNIVNVTLFIVVLLAVVGILAPNVLGSFTLLSAAIGAGLGFGAQNIVKDALNGLFMVVEDQLGVGDIVDLGFATGIVEEVRIRVTSVRDVNGTLWFVRNGEILRVGNMSQGWARVIIDLAVPYEADIDEVEATLLRTATEMAQTGKWRSRILEKPEVWGLESVSAEAMVIRVVMKVRTSSKDDVARELRVRLKKALDEMDLKLPSLSSVVLSGFDGVTRVKGAKPPKTAPNPVLDRQPPSKRSLRAKRAAASISGAGSVAGDAGPSTALQKPVKPAKPAKDPEASDGPSDAQTKDTP</sequence>
<evidence type="ECO:0000313" key="13">
    <source>
        <dbReference type="Proteomes" id="UP000893823"/>
    </source>
</evidence>
<evidence type="ECO:0000256" key="3">
    <source>
        <dbReference type="ARBA" id="ARBA00022475"/>
    </source>
</evidence>
<keyword evidence="3" id="KW-1003">Cell membrane</keyword>